<dbReference type="InterPro" id="IPR017475">
    <property type="entry name" value="EPS_sugar_tfrase"/>
</dbReference>
<evidence type="ECO:0000259" key="8">
    <source>
        <dbReference type="Pfam" id="PF02397"/>
    </source>
</evidence>
<dbReference type="EC" id="2.7.8.31" evidence="9"/>
<dbReference type="GO" id="GO:0089702">
    <property type="term" value="F:undecaprenyl-phosphate glucose phosphotransferase activity"/>
    <property type="evidence" value="ECO:0007669"/>
    <property type="project" value="UniProtKB-EC"/>
</dbReference>
<keyword evidence="10" id="KW-1185">Reference proteome</keyword>
<evidence type="ECO:0000256" key="2">
    <source>
        <dbReference type="ARBA" id="ARBA00006464"/>
    </source>
</evidence>
<dbReference type="InterPro" id="IPR003362">
    <property type="entry name" value="Bact_transf"/>
</dbReference>
<dbReference type="PANTHER" id="PTHR30576">
    <property type="entry name" value="COLANIC BIOSYNTHESIS UDP-GLUCOSE LIPID CARRIER TRANSFERASE"/>
    <property type="match status" value="1"/>
</dbReference>
<keyword evidence="5 7" id="KW-1133">Transmembrane helix</keyword>
<dbReference type="Pfam" id="PF13727">
    <property type="entry name" value="CoA_binding_3"/>
    <property type="match status" value="1"/>
</dbReference>
<dbReference type="PANTHER" id="PTHR30576:SF0">
    <property type="entry name" value="UNDECAPRENYL-PHOSPHATE N-ACETYLGALACTOSAMINYL 1-PHOSPHATE TRANSFERASE-RELATED"/>
    <property type="match status" value="1"/>
</dbReference>
<keyword evidence="4 7" id="KW-0812">Transmembrane</keyword>
<comment type="similarity">
    <text evidence="2">Belongs to the bacterial sugar transferase family.</text>
</comment>
<dbReference type="InterPro" id="IPR017473">
    <property type="entry name" value="Undecaprenyl-P_gluc_Ptfrase"/>
</dbReference>
<organism evidence="9 10">
    <name type="scientific">Mucilaginibacter aquariorum</name>
    <dbReference type="NCBI Taxonomy" id="2967225"/>
    <lineage>
        <taxon>Bacteria</taxon>
        <taxon>Pseudomonadati</taxon>
        <taxon>Bacteroidota</taxon>
        <taxon>Sphingobacteriia</taxon>
        <taxon>Sphingobacteriales</taxon>
        <taxon>Sphingobacteriaceae</taxon>
        <taxon>Mucilaginibacter</taxon>
    </lineage>
</organism>
<feature type="transmembrane region" description="Helical" evidence="7">
    <location>
        <begin position="7"/>
        <end position="27"/>
    </location>
</feature>
<protein>
    <submittedName>
        <fullName evidence="9">Undecaprenyl-phosphate glucose phosphotransferase</fullName>
        <ecNumber evidence="9">2.7.8.31</ecNumber>
    </submittedName>
</protein>
<feature type="transmembrane region" description="Helical" evidence="7">
    <location>
        <begin position="39"/>
        <end position="57"/>
    </location>
</feature>
<evidence type="ECO:0000256" key="6">
    <source>
        <dbReference type="ARBA" id="ARBA00023136"/>
    </source>
</evidence>
<dbReference type="NCBIfam" id="TIGR03023">
    <property type="entry name" value="WcaJ_sugtrans"/>
    <property type="match status" value="1"/>
</dbReference>
<dbReference type="RefSeq" id="WP_256536700.1">
    <property type="nucleotide sequence ID" value="NZ_JANHOH010000001.1"/>
</dbReference>
<dbReference type="Proteomes" id="UP001204376">
    <property type="component" value="Unassembled WGS sequence"/>
</dbReference>
<evidence type="ECO:0000256" key="7">
    <source>
        <dbReference type="SAM" id="Phobius"/>
    </source>
</evidence>
<accession>A0ABT1SVW2</accession>
<comment type="subcellular location">
    <subcellularLocation>
        <location evidence="1">Membrane</location>
        <topology evidence="1">Multi-pass membrane protein</topology>
    </subcellularLocation>
</comment>
<name>A0ABT1SVW2_9SPHI</name>
<evidence type="ECO:0000256" key="3">
    <source>
        <dbReference type="ARBA" id="ARBA00022679"/>
    </source>
</evidence>
<keyword evidence="3 9" id="KW-0808">Transferase</keyword>
<gene>
    <name evidence="9" type="ORF">NPE20_00870</name>
</gene>
<sequence>MCYLLAIWDLIVINFVFFQTAYVYSSIMNVTSLYNYKLIFININLIWVLCSTIVRLYKYDNLENTYSLFKCITKSLLMHFSFCIFFIILLSPADISAAFVFAFYSFCTICLLLPRLFYVLTKPFILRHYAITKSVAVIGSNQTGYHLASFFEKNKVQYSFRGFLDNNEPQLVADESESYFSACDQIRHAAETNIREIYVTLDVNQWTQAPFLLKEAELNCVRLKLVPYFSQSLAAPFKVNYLDGFPIISNRVEPLENIDHRFQKRLVDILFSLMVIVFLLSWLLPIIALLITLDSKGPIFFKQKRSGKDDKTFICYKFRTMKVNLQSDTLQATRHDERISRVGRFLRETSLDELPQFFNALIGNMSIVGPRPHMLKHTLEYKMIVDKYMVRNYLKPGITGWAQVNGYRGETDKLILMEKRVEHDIWYLENWSLMLDFKIIFLTAIDIMKIRKI</sequence>
<keyword evidence="6 7" id="KW-0472">Membrane</keyword>
<evidence type="ECO:0000313" key="9">
    <source>
        <dbReference type="EMBL" id="MCQ6956485.1"/>
    </source>
</evidence>
<feature type="domain" description="Bacterial sugar transferase" evidence="8">
    <location>
        <begin position="264"/>
        <end position="448"/>
    </location>
</feature>
<proteinExistence type="inferred from homology"/>
<feature type="transmembrane region" description="Helical" evidence="7">
    <location>
        <begin position="269"/>
        <end position="293"/>
    </location>
</feature>
<comment type="caution">
    <text evidence="9">The sequence shown here is derived from an EMBL/GenBank/DDBJ whole genome shotgun (WGS) entry which is preliminary data.</text>
</comment>
<dbReference type="EMBL" id="JANHOH010000001">
    <property type="protein sequence ID" value="MCQ6956485.1"/>
    <property type="molecule type" value="Genomic_DNA"/>
</dbReference>
<evidence type="ECO:0000256" key="4">
    <source>
        <dbReference type="ARBA" id="ARBA00022692"/>
    </source>
</evidence>
<evidence type="ECO:0000256" key="5">
    <source>
        <dbReference type="ARBA" id="ARBA00022989"/>
    </source>
</evidence>
<dbReference type="NCBIfam" id="TIGR03025">
    <property type="entry name" value="EPS_sugtrans"/>
    <property type="match status" value="1"/>
</dbReference>
<dbReference type="Gene3D" id="3.40.50.720">
    <property type="entry name" value="NAD(P)-binding Rossmann-like Domain"/>
    <property type="match status" value="1"/>
</dbReference>
<feature type="transmembrane region" description="Helical" evidence="7">
    <location>
        <begin position="95"/>
        <end position="118"/>
    </location>
</feature>
<evidence type="ECO:0000256" key="1">
    <source>
        <dbReference type="ARBA" id="ARBA00004141"/>
    </source>
</evidence>
<reference evidence="9 10" key="1">
    <citation type="submission" date="2022-07" db="EMBL/GenBank/DDBJ databases">
        <title>Mucilaginibacter sp. JC4.</title>
        <authorList>
            <person name="Le V."/>
            <person name="Ko S.-R."/>
            <person name="Ahn C.-Y."/>
            <person name="Oh H.-M."/>
        </authorList>
    </citation>
    <scope>NUCLEOTIDE SEQUENCE [LARGE SCALE GENOMIC DNA]</scope>
    <source>
        <strain evidence="9 10">JC4</strain>
    </source>
</reference>
<feature type="transmembrane region" description="Helical" evidence="7">
    <location>
        <begin position="69"/>
        <end position="89"/>
    </location>
</feature>
<dbReference type="Pfam" id="PF02397">
    <property type="entry name" value="Bac_transf"/>
    <property type="match status" value="1"/>
</dbReference>
<evidence type="ECO:0000313" key="10">
    <source>
        <dbReference type="Proteomes" id="UP001204376"/>
    </source>
</evidence>